<keyword evidence="10" id="KW-1185">Reference proteome</keyword>
<dbReference type="SMART" id="SM00448">
    <property type="entry name" value="REC"/>
    <property type="match status" value="1"/>
</dbReference>
<keyword evidence="4" id="KW-0238">DNA-binding</keyword>
<protein>
    <submittedName>
        <fullName evidence="9">Putative two-component response regulator</fullName>
    </submittedName>
</protein>
<dbReference type="InterPro" id="IPR002078">
    <property type="entry name" value="Sigma_54_int"/>
</dbReference>
<evidence type="ECO:0000256" key="4">
    <source>
        <dbReference type="ARBA" id="ARBA00023125"/>
    </source>
</evidence>
<dbReference type="InterPro" id="IPR058031">
    <property type="entry name" value="AAA_lid_NorR"/>
</dbReference>
<dbReference type="GO" id="GO:0000160">
    <property type="term" value="P:phosphorelay signal transduction system"/>
    <property type="evidence" value="ECO:0007669"/>
    <property type="project" value="InterPro"/>
</dbReference>
<dbReference type="Gene3D" id="1.10.10.60">
    <property type="entry name" value="Homeodomain-like"/>
    <property type="match status" value="1"/>
</dbReference>
<dbReference type="GO" id="GO:0005524">
    <property type="term" value="F:ATP binding"/>
    <property type="evidence" value="ECO:0007669"/>
    <property type="project" value="UniProtKB-KW"/>
</dbReference>
<evidence type="ECO:0000256" key="6">
    <source>
        <dbReference type="PROSITE-ProRule" id="PRU00169"/>
    </source>
</evidence>
<evidence type="ECO:0000259" key="8">
    <source>
        <dbReference type="PROSITE" id="PS50110"/>
    </source>
</evidence>
<gene>
    <name evidence="9" type="ORF">FPE01S_01_07720</name>
</gene>
<dbReference type="Pfam" id="PF00158">
    <property type="entry name" value="Sigma54_activat"/>
    <property type="match status" value="1"/>
</dbReference>
<dbReference type="AlphaFoldDB" id="A0A0E9MW74"/>
<name>A0A0E9MW74_9BACT</name>
<dbReference type="Gene3D" id="3.40.50.300">
    <property type="entry name" value="P-loop containing nucleotide triphosphate hydrolases"/>
    <property type="match status" value="1"/>
</dbReference>
<keyword evidence="2" id="KW-0067">ATP-binding</keyword>
<dbReference type="Proteomes" id="UP000033121">
    <property type="component" value="Unassembled WGS sequence"/>
</dbReference>
<dbReference type="RefSeq" id="WP_046367559.1">
    <property type="nucleotide sequence ID" value="NZ_BBWV01000001.1"/>
</dbReference>
<dbReference type="InterPro" id="IPR002197">
    <property type="entry name" value="HTH_Fis"/>
</dbReference>
<dbReference type="SUPFAM" id="SSF46689">
    <property type="entry name" value="Homeodomain-like"/>
    <property type="match status" value="1"/>
</dbReference>
<dbReference type="PANTHER" id="PTHR32071">
    <property type="entry name" value="TRANSCRIPTIONAL REGULATORY PROTEIN"/>
    <property type="match status" value="1"/>
</dbReference>
<dbReference type="Pfam" id="PF02954">
    <property type="entry name" value="HTH_8"/>
    <property type="match status" value="1"/>
</dbReference>
<sequence>MKERILIVEDQFVEADYLSLMLEKKGYTVSGIARSVPEAKELIKEERPGFVLLDIFLKGKQTGIDLARNLAENNIPFVYLSANSNEEVLNAAKETQPYGFLVKPFRERDLFVMLEIARYRYEQSLESRLRREKDLKRKLEVLSKEKGGWKGKLLNMAKVLQVYLAFDCLAIKLKVFKEDSFNGFAFLRIGYDEYQAIGLTELSTISGMSPGKLKDLLASSSADETPGCYTGDQFEKLSVSHPIKQLLAKTFDFQSNLVIPFESSDGFSFSLSFFRRVPDGFNAEQLDWFLHLHEPLIGVFNSIHEEDRRVVLKQNEPFIAVNEMQHSTDFGFDGIIGTSPALLSVMDLVAQIAKQNTSVLLLGESGTGKERIADCIHNSSSRKGKPFVKINCAALPATLIESELFGHEKGAFTGAHEKRIGKFEKADGGTIFLDEIGEMPLELQVKLLRVLQEKEIERIGGKDTIKVDVRIIAATNRNLEKEVAEGRFRLDLYYRLNVFPICLPALRDRKEDIPALCQFFINVYSQKAGLKVSGISDKVLSSMNSYDWPGNIRELEHLIERGVLLAKGHIIQDLPLPKIDKKENGNSDEVLRIKTIQENERDHILSVLRKCNGRIWGAGAAAEILNIPPQTLQSRMKKLGIKKEYIR</sequence>
<dbReference type="CDD" id="cd17534">
    <property type="entry name" value="REC_DC-like"/>
    <property type="match status" value="1"/>
</dbReference>
<evidence type="ECO:0000256" key="3">
    <source>
        <dbReference type="ARBA" id="ARBA00023015"/>
    </source>
</evidence>
<keyword evidence="3" id="KW-0805">Transcription regulation</keyword>
<evidence type="ECO:0000313" key="10">
    <source>
        <dbReference type="Proteomes" id="UP000033121"/>
    </source>
</evidence>
<dbReference type="EMBL" id="BBWV01000001">
    <property type="protein sequence ID" value="GAO41758.1"/>
    <property type="molecule type" value="Genomic_DNA"/>
</dbReference>
<proteinExistence type="predicted"/>
<evidence type="ECO:0000256" key="2">
    <source>
        <dbReference type="ARBA" id="ARBA00022840"/>
    </source>
</evidence>
<dbReference type="SMART" id="SM00382">
    <property type="entry name" value="AAA"/>
    <property type="match status" value="1"/>
</dbReference>
<evidence type="ECO:0000256" key="1">
    <source>
        <dbReference type="ARBA" id="ARBA00022741"/>
    </source>
</evidence>
<keyword evidence="5" id="KW-0804">Transcription</keyword>
<dbReference type="InterPro" id="IPR009057">
    <property type="entry name" value="Homeodomain-like_sf"/>
</dbReference>
<dbReference type="GO" id="GO:0006355">
    <property type="term" value="P:regulation of DNA-templated transcription"/>
    <property type="evidence" value="ECO:0007669"/>
    <property type="project" value="InterPro"/>
</dbReference>
<accession>A0A0E9MW74</accession>
<dbReference type="Gene3D" id="1.10.8.60">
    <property type="match status" value="1"/>
</dbReference>
<dbReference type="PROSITE" id="PS00676">
    <property type="entry name" value="SIGMA54_INTERACT_2"/>
    <property type="match status" value="1"/>
</dbReference>
<dbReference type="InterPro" id="IPR025943">
    <property type="entry name" value="Sigma_54_int_dom_ATP-bd_2"/>
</dbReference>
<dbReference type="GO" id="GO:0043565">
    <property type="term" value="F:sequence-specific DNA binding"/>
    <property type="evidence" value="ECO:0007669"/>
    <property type="project" value="InterPro"/>
</dbReference>
<evidence type="ECO:0000313" key="9">
    <source>
        <dbReference type="EMBL" id="GAO41758.1"/>
    </source>
</evidence>
<comment type="caution">
    <text evidence="9">The sequence shown here is derived from an EMBL/GenBank/DDBJ whole genome shotgun (WGS) entry which is preliminary data.</text>
</comment>
<feature type="domain" description="Sigma-54 factor interaction" evidence="7">
    <location>
        <begin position="335"/>
        <end position="564"/>
    </location>
</feature>
<dbReference type="SUPFAM" id="SSF52540">
    <property type="entry name" value="P-loop containing nucleoside triphosphate hydrolases"/>
    <property type="match status" value="1"/>
</dbReference>
<dbReference type="PROSITE" id="PS50045">
    <property type="entry name" value="SIGMA54_INTERACT_4"/>
    <property type="match status" value="1"/>
</dbReference>
<dbReference type="Pfam" id="PF25601">
    <property type="entry name" value="AAA_lid_14"/>
    <property type="match status" value="1"/>
</dbReference>
<evidence type="ECO:0000259" key="7">
    <source>
        <dbReference type="PROSITE" id="PS50045"/>
    </source>
</evidence>
<feature type="domain" description="Response regulatory" evidence="8">
    <location>
        <begin position="4"/>
        <end position="118"/>
    </location>
</feature>
<dbReference type="FunFam" id="3.40.50.300:FF:000006">
    <property type="entry name" value="DNA-binding transcriptional regulator NtrC"/>
    <property type="match status" value="1"/>
</dbReference>
<dbReference type="STRING" id="1220578.FPE01S_01_07720"/>
<organism evidence="9 10">
    <name type="scientific">Flavihumibacter petaseus NBRC 106054</name>
    <dbReference type="NCBI Taxonomy" id="1220578"/>
    <lineage>
        <taxon>Bacteria</taxon>
        <taxon>Pseudomonadati</taxon>
        <taxon>Bacteroidota</taxon>
        <taxon>Chitinophagia</taxon>
        <taxon>Chitinophagales</taxon>
        <taxon>Chitinophagaceae</taxon>
        <taxon>Flavihumibacter</taxon>
    </lineage>
</organism>
<dbReference type="InterPro" id="IPR027417">
    <property type="entry name" value="P-loop_NTPase"/>
</dbReference>
<dbReference type="PROSITE" id="PS00675">
    <property type="entry name" value="SIGMA54_INTERACT_1"/>
    <property type="match status" value="1"/>
</dbReference>
<dbReference type="OrthoDB" id="9767722at2"/>
<dbReference type="InterPro" id="IPR003593">
    <property type="entry name" value="AAA+_ATPase"/>
</dbReference>
<dbReference type="Gene3D" id="3.40.50.2300">
    <property type="match status" value="1"/>
</dbReference>
<keyword evidence="6" id="KW-0597">Phosphoprotein</keyword>
<reference evidence="9 10" key="1">
    <citation type="submission" date="2015-04" db="EMBL/GenBank/DDBJ databases">
        <title>Whole genome shotgun sequence of Flavihumibacter petaseus NBRC 106054.</title>
        <authorList>
            <person name="Miyazawa S."/>
            <person name="Hosoyama A."/>
            <person name="Hashimoto M."/>
            <person name="Noguchi M."/>
            <person name="Tsuchikane K."/>
            <person name="Ohji S."/>
            <person name="Yamazoe A."/>
            <person name="Ichikawa N."/>
            <person name="Kimura A."/>
            <person name="Fujita N."/>
        </authorList>
    </citation>
    <scope>NUCLEOTIDE SEQUENCE [LARGE SCALE GENOMIC DNA]</scope>
    <source>
        <strain evidence="9 10">NBRC 106054</strain>
    </source>
</reference>
<dbReference type="PROSITE" id="PS00688">
    <property type="entry name" value="SIGMA54_INTERACT_3"/>
    <property type="match status" value="1"/>
</dbReference>
<dbReference type="InterPro" id="IPR011006">
    <property type="entry name" value="CheY-like_superfamily"/>
</dbReference>
<keyword evidence="1" id="KW-0547">Nucleotide-binding</keyword>
<dbReference type="InterPro" id="IPR025944">
    <property type="entry name" value="Sigma_54_int_dom_CS"/>
</dbReference>
<dbReference type="PROSITE" id="PS50110">
    <property type="entry name" value="RESPONSE_REGULATORY"/>
    <property type="match status" value="1"/>
</dbReference>
<evidence type="ECO:0000256" key="5">
    <source>
        <dbReference type="ARBA" id="ARBA00023163"/>
    </source>
</evidence>
<dbReference type="InterPro" id="IPR001789">
    <property type="entry name" value="Sig_transdc_resp-reg_receiver"/>
</dbReference>
<dbReference type="SUPFAM" id="SSF52172">
    <property type="entry name" value="CheY-like"/>
    <property type="match status" value="1"/>
</dbReference>
<dbReference type="Pfam" id="PF00072">
    <property type="entry name" value="Response_reg"/>
    <property type="match status" value="1"/>
</dbReference>
<dbReference type="PANTHER" id="PTHR32071:SF117">
    <property type="entry name" value="PTS-DEPENDENT DIHYDROXYACETONE KINASE OPERON REGULATORY PROTEIN-RELATED"/>
    <property type="match status" value="1"/>
</dbReference>
<dbReference type="CDD" id="cd00009">
    <property type="entry name" value="AAA"/>
    <property type="match status" value="1"/>
</dbReference>
<dbReference type="InterPro" id="IPR025662">
    <property type="entry name" value="Sigma_54_int_dom_ATP-bd_1"/>
</dbReference>
<feature type="modified residue" description="4-aspartylphosphate" evidence="6">
    <location>
        <position position="54"/>
    </location>
</feature>